<name>A0A6D2L5I0_9BRAS</name>
<evidence type="ECO:0000313" key="3">
    <source>
        <dbReference type="Proteomes" id="UP000467841"/>
    </source>
</evidence>
<keyword evidence="3" id="KW-1185">Reference proteome</keyword>
<evidence type="ECO:0000256" key="1">
    <source>
        <dbReference type="SAM" id="Coils"/>
    </source>
</evidence>
<sequence length="157" mass="18006">MSSARIEVEKYDGRGDYLMWKEKLEAHLDILGLSVVFREDGGSKKVSDLEASNEEDKDAEAKLEAFEEKKKRARSTIVLSLADRVLRKVKKEKTAVSMLKALDNLYMSKALPNRIYLKQKLYSFKMSENLSVEGNIDEFLHIIEDLDNMDVQVADED</sequence>
<feature type="coiled-coil region" evidence="1">
    <location>
        <begin position="49"/>
        <end position="76"/>
    </location>
</feature>
<dbReference type="OrthoDB" id="1106484at2759"/>
<dbReference type="EMBL" id="CACVBM020001784">
    <property type="protein sequence ID" value="CAA7059581.1"/>
    <property type="molecule type" value="Genomic_DNA"/>
</dbReference>
<comment type="caution">
    <text evidence="2">The sequence shown here is derived from an EMBL/GenBank/DDBJ whole genome shotgun (WGS) entry which is preliminary data.</text>
</comment>
<dbReference type="AlphaFoldDB" id="A0A6D2L5I0"/>
<protein>
    <submittedName>
        <fullName evidence="2">Uncharacterized protein</fullName>
    </submittedName>
</protein>
<organism evidence="2 3">
    <name type="scientific">Microthlaspi erraticum</name>
    <dbReference type="NCBI Taxonomy" id="1685480"/>
    <lineage>
        <taxon>Eukaryota</taxon>
        <taxon>Viridiplantae</taxon>
        <taxon>Streptophyta</taxon>
        <taxon>Embryophyta</taxon>
        <taxon>Tracheophyta</taxon>
        <taxon>Spermatophyta</taxon>
        <taxon>Magnoliopsida</taxon>
        <taxon>eudicotyledons</taxon>
        <taxon>Gunneridae</taxon>
        <taxon>Pentapetalae</taxon>
        <taxon>rosids</taxon>
        <taxon>malvids</taxon>
        <taxon>Brassicales</taxon>
        <taxon>Brassicaceae</taxon>
        <taxon>Coluteocarpeae</taxon>
        <taxon>Microthlaspi</taxon>
    </lineage>
</organism>
<dbReference type="Proteomes" id="UP000467841">
    <property type="component" value="Unassembled WGS sequence"/>
</dbReference>
<reference evidence="2" key="1">
    <citation type="submission" date="2020-01" db="EMBL/GenBank/DDBJ databases">
        <authorList>
            <person name="Mishra B."/>
        </authorList>
    </citation>
    <scope>NUCLEOTIDE SEQUENCE [LARGE SCALE GENOMIC DNA]</scope>
</reference>
<keyword evidence="1" id="KW-0175">Coiled coil</keyword>
<gene>
    <name evidence="2" type="ORF">MERR_LOCUS46817</name>
</gene>
<proteinExistence type="predicted"/>
<accession>A0A6D2L5I0</accession>
<evidence type="ECO:0000313" key="2">
    <source>
        <dbReference type="EMBL" id="CAA7059581.1"/>
    </source>
</evidence>
<dbReference type="Pfam" id="PF14223">
    <property type="entry name" value="Retrotran_gag_2"/>
    <property type="match status" value="1"/>
</dbReference>